<dbReference type="Proteomes" id="UP000231932">
    <property type="component" value="Chromosome"/>
</dbReference>
<dbReference type="Gene3D" id="3.30.70.1430">
    <property type="entry name" value="Multidrug efflux transporter AcrB pore domain"/>
    <property type="match status" value="2"/>
</dbReference>
<feature type="transmembrane region" description="Helical" evidence="2">
    <location>
        <begin position="1092"/>
        <end position="1115"/>
    </location>
</feature>
<dbReference type="SUPFAM" id="SSF82866">
    <property type="entry name" value="Multidrug efflux transporter AcrB transmembrane domain"/>
    <property type="match status" value="2"/>
</dbReference>
<feature type="transmembrane region" description="Helical" evidence="2">
    <location>
        <begin position="488"/>
        <end position="507"/>
    </location>
</feature>
<reference evidence="4" key="1">
    <citation type="submission" date="2017-11" db="EMBL/GenBank/DDBJ databases">
        <title>Complete Genome Sequence of Kyrpidia sp. Strain EA-1, a thermophilic, hydrogen-oxidizing Bacterium, isolated from the Azores.</title>
        <authorList>
            <person name="Reiner J.E."/>
            <person name="Lapp C.J."/>
            <person name="Bunk B."/>
            <person name="Gescher J."/>
        </authorList>
    </citation>
    <scope>NUCLEOTIDE SEQUENCE [LARGE SCALE GENOMIC DNA]</scope>
    <source>
        <strain evidence="4">EA-1</strain>
    </source>
</reference>
<dbReference type="Gene3D" id="1.20.1640.10">
    <property type="entry name" value="Multidrug efflux transporter AcrB transmembrane domain"/>
    <property type="match status" value="2"/>
</dbReference>
<dbReference type="SUPFAM" id="SSF82714">
    <property type="entry name" value="Multidrug efflux transporter AcrB TolC docking domain, DN and DC subdomains"/>
    <property type="match status" value="2"/>
</dbReference>
<evidence type="ECO:0000313" key="3">
    <source>
        <dbReference type="EMBL" id="ATY86208.1"/>
    </source>
</evidence>
<dbReference type="GO" id="GO:0005886">
    <property type="term" value="C:plasma membrane"/>
    <property type="evidence" value="ECO:0007669"/>
    <property type="project" value="TreeGrafter"/>
</dbReference>
<keyword evidence="4" id="KW-1185">Reference proteome</keyword>
<organism evidence="3 4">
    <name type="scientific">Kyrpidia spormannii</name>
    <dbReference type="NCBI Taxonomy" id="2055160"/>
    <lineage>
        <taxon>Bacteria</taxon>
        <taxon>Bacillati</taxon>
        <taxon>Bacillota</taxon>
        <taxon>Bacilli</taxon>
        <taxon>Bacillales</taxon>
        <taxon>Alicyclobacillaceae</taxon>
        <taxon>Kyrpidia</taxon>
    </lineage>
</organism>
<keyword evidence="2" id="KW-0472">Membrane</keyword>
<dbReference type="KEGG" id="kyr:CVV65_15805"/>
<dbReference type="AlphaFoldDB" id="A0A2K8NA39"/>
<dbReference type="SUPFAM" id="SSF82693">
    <property type="entry name" value="Multidrug efflux transporter AcrB pore domain, PN1, PN2, PC1 and PC2 subdomains"/>
    <property type="match status" value="3"/>
</dbReference>
<evidence type="ECO:0000313" key="4">
    <source>
        <dbReference type="Proteomes" id="UP000231932"/>
    </source>
</evidence>
<feature type="transmembrane region" description="Helical" evidence="2">
    <location>
        <begin position="456"/>
        <end position="476"/>
    </location>
</feature>
<accession>A0A2K8NA39</accession>
<keyword evidence="2" id="KW-1133">Transmembrane helix</keyword>
<keyword evidence="2" id="KW-0812">Transmembrane</keyword>
<dbReference type="PRINTS" id="PR00702">
    <property type="entry name" value="ACRIFLAVINRP"/>
</dbReference>
<dbReference type="RefSeq" id="WP_100668956.1">
    <property type="nucleotide sequence ID" value="NZ_CP024955.1"/>
</dbReference>
<dbReference type="Pfam" id="PF00873">
    <property type="entry name" value="ACR_tran"/>
    <property type="match status" value="2"/>
</dbReference>
<dbReference type="GO" id="GO:0042910">
    <property type="term" value="F:xenobiotic transmembrane transporter activity"/>
    <property type="evidence" value="ECO:0007669"/>
    <property type="project" value="TreeGrafter"/>
</dbReference>
<sequence length="1136" mass="123426">MKIGLSGRIAKAFINSKITPLLVLAALLMGVLAVLNTPREEEPQISVPMIDIFVPYPGATAKDVEDRVTKVLEKKLWKIKGVEYIYSTSQPGQALITLRYYVGTDLNDAVVRTYNEVMSNMDEVPPGVGQPLVKPMTIDDVPIVSVTLWSNKLNDYDLRRITAVVADEVNRVENVAKVQVIGGRERQVRVEVDPTRLAAYGISPLTLERTLQSGNQSLDAGQFAEANKQFKVKAGTYLVDPEQVKNLVVGVYEQRPVFLKDVATVTDGPSEVNQYVLFGTGPRAADKGVTEPPGRIFPAVTISVSKKPGTNAVWVANDVIKKVDDLKGKVIPSDVQVTVTRDYGETAMEKANELIDHLLIATASVILLIGVVLGIREAIVVGIAVPVTLALALFLSYMHGYTLNRVTLFALIFAIGILVDDAIVVVENMHRWFRMRTLKPLDAAVHSVDEVGNPTILATFTVIAVLIPMAFVRGLMGPYMAPIPINASIAMFFSLLVAFIVTPWFGLRLLKRDEPKAAVPAAAGVGGGDEGTVAVGPASSPGGAPGVGMSTGGASEDGPGAEGGRSGNGDHVGNGYHVGEEHGGRVSRMYAGVLMAMVHSRKKRNLFFLAVVLLLFASLILFYTKAVAMKMLPFDNKSEFQVVIDMPRGTTLEQTAAATKAIGDYLSTVNEVTDYEMYIGTASPFNFNGLVRHYYLRQGPDVADIQVNLVAKGERQQQSHDIAKRIRPAVQAIGEKYGANVKVVEVPPGPPVQDTLVLEVYSNDPADQYAAVQQAAEIFKKTPGVVDVDTSLQAPQTQYSFTLTDQARLNGITDQEVAQTLQMMLAGAQVGLVHPPHELEPVKIWLQPPRDRRSSLDELKSIQVPTPSGKLIPLGEVANIQQETAEQTLYRKNLQSVAYVFGDVAGYEESPAYDIAKMWNAVSQIHVPSGAKVEQYLTHQPWLENGVKVKWDGEWQITYEVFRDLGLAFGVALVVMYLLVVAWFQSFITPLVIMAPIPLTMIGVVPGHWLFGAFFTATSMIGVIALAGIIVRNSILLVEFAERRRKEGEDLDAAVVTAGVVRSKPILLTAAAVVVGAFVILFDPIFQGLAISLMFGTIASTVLTLFVIPVLYYAVEIRRAKARMRKEAKARARANA</sequence>
<evidence type="ECO:0000256" key="2">
    <source>
        <dbReference type="SAM" id="Phobius"/>
    </source>
</evidence>
<dbReference type="Gene3D" id="3.30.70.1440">
    <property type="entry name" value="Multidrug efflux transporter AcrB pore domain"/>
    <property type="match status" value="1"/>
</dbReference>
<feature type="region of interest" description="Disordered" evidence="1">
    <location>
        <begin position="538"/>
        <end position="574"/>
    </location>
</feature>
<feature type="transmembrane region" description="Helical" evidence="2">
    <location>
        <begin position="991"/>
        <end position="1011"/>
    </location>
</feature>
<dbReference type="OrthoDB" id="9757876at2"/>
<feature type="transmembrane region" description="Helical" evidence="2">
    <location>
        <begin position="406"/>
        <end position="426"/>
    </location>
</feature>
<feature type="transmembrane region" description="Helical" evidence="2">
    <location>
        <begin position="605"/>
        <end position="623"/>
    </location>
</feature>
<evidence type="ECO:0000256" key="1">
    <source>
        <dbReference type="SAM" id="MobiDB-lite"/>
    </source>
</evidence>
<name>A0A2K8NA39_9BACL</name>
<dbReference type="PANTHER" id="PTHR32063">
    <property type="match status" value="1"/>
</dbReference>
<protein>
    <submittedName>
        <fullName evidence="3">Multidrug transporter AcrB</fullName>
    </submittedName>
</protein>
<dbReference type="Gene3D" id="3.30.2090.10">
    <property type="entry name" value="Multidrug efflux transporter AcrB TolC docking domain, DN and DC subdomains"/>
    <property type="match status" value="2"/>
</dbReference>
<dbReference type="PANTHER" id="PTHR32063:SF16">
    <property type="entry name" value="CATION EFFLUX SYSTEM (ACRB_ACRD_ACRF FAMILY)"/>
    <property type="match status" value="1"/>
</dbReference>
<proteinExistence type="predicted"/>
<feature type="transmembrane region" description="Helical" evidence="2">
    <location>
        <begin position="1017"/>
        <end position="1038"/>
    </location>
</feature>
<gene>
    <name evidence="3" type="ORF">CVV65_15805</name>
</gene>
<dbReference type="Gene3D" id="3.30.70.1320">
    <property type="entry name" value="Multidrug efflux transporter AcrB pore domain like"/>
    <property type="match status" value="1"/>
</dbReference>
<feature type="transmembrane region" description="Helical" evidence="2">
    <location>
        <begin position="354"/>
        <end position="373"/>
    </location>
</feature>
<feature type="compositionally biased region" description="Gly residues" evidence="1">
    <location>
        <begin position="560"/>
        <end position="572"/>
    </location>
</feature>
<dbReference type="EMBL" id="CP024955">
    <property type="protein sequence ID" value="ATY86208.1"/>
    <property type="molecule type" value="Genomic_DNA"/>
</dbReference>
<dbReference type="InterPro" id="IPR001036">
    <property type="entry name" value="Acrflvin-R"/>
</dbReference>
<feature type="transmembrane region" description="Helical" evidence="2">
    <location>
        <begin position="965"/>
        <end position="984"/>
    </location>
</feature>
<feature type="transmembrane region" description="Helical" evidence="2">
    <location>
        <begin position="380"/>
        <end position="400"/>
    </location>
</feature>
<dbReference type="InterPro" id="IPR027463">
    <property type="entry name" value="AcrB_DN_DC_subdom"/>
</dbReference>
<feature type="transmembrane region" description="Helical" evidence="2">
    <location>
        <begin position="1066"/>
        <end position="1086"/>
    </location>
</feature>